<feature type="non-terminal residue" evidence="1">
    <location>
        <position position="1"/>
    </location>
</feature>
<evidence type="ECO:0000313" key="2">
    <source>
        <dbReference type="Proteomes" id="UP000823775"/>
    </source>
</evidence>
<organism evidence="1 2">
    <name type="scientific">Datura stramonium</name>
    <name type="common">Jimsonweed</name>
    <name type="synonym">Common thornapple</name>
    <dbReference type="NCBI Taxonomy" id="4076"/>
    <lineage>
        <taxon>Eukaryota</taxon>
        <taxon>Viridiplantae</taxon>
        <taxon>Streptophyta</taxon>
        <taxon>Embryophyta</taxon>
        <taxon>Tracheophyta</taxon>
        <taxon>Spermatophyta</taxon>
        <taxon>Magnoliopsida</taxon>
        <taxon>eudicotyledons</taxon>
        <taxon>Gunneridae</taxon>
        <taxon>Pentapetalae</taxon>
        <taxon>asterids</taxon>
        <taxon>lamiids</taxon>
        <taxon>Solanales</taxon>
        <taxon>Solanaceae</taxon>
        <taxon>Solanoideae</taxon>
        <taxon>Datureae</taxon>
        <taxon>Datura</taxon>
    </lineage>
</organism>
<dbReference type="Proteomes" id="UP000823775">
    <property type="component" value="Unassembled WGS sequence"/>
</dbReference>
<proteinExistence type="predicted"/>
<comment type="caution">
    <text evidence="1">The sequence shown here is derived from an EMBL/GenBank/DDBJ whole genome shotgun (WGS) entry which is preliminary data.</text>
</comment>
<dbReference type="EMBL" id="JACEIK010021930">
    <property type="protein sequence ID" value="MCE5166348.1"/>
    <property type="molecule type" value="Genomic_DNA"/>
</dbReference>
<reference evidence="1 2" key="1">
    <citation type="journal article" date="2021" name="BMC Genomics">
        <title>Datura genome reveals duplications of psychoactive alkaloid biosynthetic genes and high mutation rate following tissue culture.</title>
        <authorList>
            <person name="Rajewski A."/>
            <person name="Carter-House D."/>
            <person name="Stajich J."/>
            <person name="Litt A."/>
        </authorList>
    </citation>
    <scope>NUCLEOTIDE SEQUENCE [LARGE SCALE GENOMIC DNA]</scope>
    <source>
        <strain evidence="1">AR-01</strain>
    </source>
</reference>
<sequence>SISHRRVCVNNAMVNITHSKLEGLLLQDTQIEWEAPGLVPPEKIEGQPLLKLCSPLDIKKERVGAFKNVEPMGLGTSSDNNKRGLDTSCASGMAKWDIVSPNCFAVLEDPKQEEAKMLYHRTALSRLDLGPAYYEDGMIFPSYESRYLTFERDSQRGGVHLSPKLG</sequence>
<gene>
    <name evidence="1" type="ORF">HAX54_017863</name>
</gene>
<accession>A0ABS8Y3E7</accession>
<name>A0ABS8Y3E7_DATST</name>
<keyword evidence="2" id="KW-1185">Reference proteome</keyword>
<protein>
    <submittedName>
        <fullName evidence="1">Uncharacterized protein</fullName>
    </submittedName>
</protein>
<evidence type="ECO:0000313" key="1">
    <source>
        <dbReference type="EMBL" id="MCE5166348.1"/>
    </source>
</evidence>